<keyword evidence="1" id="KW-1133">Transmembrane helix</keyword>
<name>A0A3F3NPN0_ENTFC</name>
<gene>
    <name evidence="2" type="ORF">EB12_01639</name>
</gene>
<organism evidence="2 3">
    <name type="scientific">Enterococcus faecium</name>
    <name type="common">Streptococcus faecium</name>
    <dbReference type="NCBI Taxonomy" id="1352"/>
    <lineage>
        <taxon>Bacteria</taxon>
        <taxon>Bacillati</taxon>
        <taxon>Bacillota</taxon>
        <taxon>Bacilli</taxon>
        <taxon>Lactobacillales</taxon>
        <taxon>Enterococcaceae</taxon>
        <taxon>Enterococcus</taxon>
    </lineage>
</organism>
<protein>
    <submittedName>
        <fullName evidence="2">Uncharacterized protein</fullName>
    </submittedName>
</protein>
<evidence type="ECO:0000313" key="2">
    <source>
        <dbReference type="EMBL" id="RBS31454.1"/>
    </source>
</evidence>
<dbReference type="EMBL" id="LEQJ01000009">
    <property type="protein sequence ID" value="RBS31454.1"/>
    <property type="molecule type" value="Genomic_DNA"/>
</dbReference>
<dbReference type="AlphaFoldDB" id="A0A3F3NPN0"/>
<dbReference type="RefSeq" id="WP_010728980.1">
    <property type="nucleotide sequence ID" value="NZ_JACYZI010000023.1"/>
</dbReference>
<accession>A0A3F3NPN0</accession>
<comment type="caution">
    <text evidence="2">The sequence shown here is derived from an EMBL/GenBank/DDBJ whole genome shotgun (WGS) entry which is preliminary data.</text>
</comment>
<keyword evidence="1" id="KW-0812">Transmembrane</keyword>
<keyword evidence="1" id="KW-0472">Membrane</keyword>
<evidence type="ECO:0000313" key="3">
    <source>
        <dbReference type="Proteomes" id="UP000253144"/>
    </source>
</evidence>
<dbReference type="Proteomes" id="UP000253144">
    <property type="component" value="Unassembled WGS sequence"/>
</dbReference>
<evidence type="ECO:0000256" key="1">
    <source>
        <dbReference type="SAM" id="Phobius"/>
    </source>
</evidence>
<sequence>MRKRWQQVQSIILSYLATIIGLPVIYSLDQQLPIFSGFTDTWWQTIVYTLLMILVVGLIKMIRKDERV</sequence>
<reference evidence="2 3" key="1">
    <citation type="submission" date="2015-06" db="EMBL/GenBank/DDBJ databases">
        <title>The Genome Sequence of Enterococcus faecium 131EA1.</title>
        <authorList>
            <consortium name="The Broad Institute Genomics Platform"/>
            <consortium name="The Broad Institute Genome Sequencing Center for Infectious Disease"/>
            <person name="Earl A.M."/>
            <person name="Van Tyne D."/>
            <person name="Lebreton F."/>
            <person name="Saavedra J.T."/>
            <person name="Gilmore M.S."/>
            <person name="Manson Mcguire A."/>
            <person name="Clock S."/>
            <person name="Crupain M."/>
            <person name="Rangan U."/>
            <person name="Young S."/>
            <person name="Abouelleil A."/>
            <person name="Cao P."/>
            <person name="Chapman S.B."/>
            <person name="Griggs A."/>
            <person name="Priest M."/>
            <person name="Shea T."/>
            <person name="Wortman J."/>
            <person name="Nusbaum C."/>
            <person name="Birren B."/>
        </authorList>
    </citation>
    <scope>NUCLEOTIDE SEQUENCE [LARGE SCALE GENOMIC DNA]</scope>
    <source>
        <strain evidence="2 3">131EA1</strain>
    </source>
</reference>
<proteinExistence type="predicted"/>
<feature type="transmembrane region" description="Helical" evidence="1">
    <location>
        <begin position="12"/>
        <end position="29"/>
    </location>
</feature>
<feature type="transmembrane region" description="Helical" evidence="1">
    <location>
        <begin position="41"/>
        <end position="62"/>
    </location>
</feature>